<dbReference type="Proteomes" id="UP000799291">
    <property type="component" value="Unassembled WGS sequence"/>
</dbReference>
<dbReference type="AlphaFoldDB" id="A0A6G1J451"/>
<sequence>MVSVKKLLVATSLLLSKVAATPFLASTRSVAAAEVRAINDFAIESRNLNDVSDKPEPATNPDAPPPRLGQQQEKPATCRRWKPRSLVRRGQLKLAKDKDNILENEYITAYHVGKGGTASVTDLSGCTALFFYDKYWTPSVYHIFSGEELERSQEAATMVNDAGRDTNGVTIKADSEIKYNRAKEGIKRVNSDIEFHETKKLYHYNPKSGKRFRFTTKPGGEDLEEQQYDYCPREPEKF</sequence>
<name>A0A6G1J451_9PLEO</name>
<evidence type="ECO:0000256" key="2">
    <source>
        <dbReference type="SAM" id="SignalP"/>
    </source>
</evidence>
<evidence type="ECO:0000313" key="4">
    <source>
        <dbReference type="Proteomes" id="UP000799291"/>
    </source>
</evidence>
<accession>A0A6G1J451</accession>
<dbReference type="EMBL" id="MU005580">
    <property type="protein sequence ID" value="KAF2684990.1"/>
    <property type="molecule type" value="Genomic_DNA"/>
</dbReference>
<proteinExistence type="predicted"/>
<evidence type="ECO:0000256" key="1">
    <source>
        <dbReference type="SAM" id="MobiDB-lite"/>
    </source>
</evidence>
<reference evidence="3" key="1">
    <citation type="journal article" date="2020" name="Stud. Mycol.">
        <title>101 Dothideomycetes genomes: a test case for predicting lifestyles and emergence of pathogens.</title>
        <authorList>
            <person name="Haridas S."/>
            <person name="Albert R."/>
            <person name="Binder M."/>
            <person name="Bloem J."/>
            <person name="Labutti K."/>
            <person name="Salamov A."/>
            <person name="Andreopoulos B."/>
            <person name="Baker S."/>
            <person name="Barry K."/>
            <person name="Bills G."/>
            <person name="Bluhm B."/>
            <person name="Cannon C."/>
            <person name="Castanera R."/>
            <person name="Culley D."/>
            <person name="Daum C."/>
            <person name="Ezra D."/>
            <person name="Gonzalez J."/>
            <person name="Henrissat B."/>
            <person name="Kuo A."/>
            <person name="Liang C."/>
            <person name="Lipzen A."/>
            <person name="Lutzoni F."/>
            <person name="Magnuson J."/>
            <person name="Mondo S."/>
            <person name="Nolan M."/>
            <person name="Ohm R."/>
            <person name="Pangilinan J."/>
            <person name="Park H.-J."/>
            <person name="Ramirez L."/>
            <person name="Alfaro M."/>
            <person name="Sun H."/>
            <person name="Tritt A."/>
            <person name="Yoshinaga Y."/>
            <person name="Zwiers L.-H."/>
            <person name="Turgeon B."/>
            <person name="Goodwin S."/>
            <person name="Spatafora J."/>
            <person name="Crous P."/>
            <person name="Grigoriev I."/>
        </authorList>
    </citation>
    <scope>NUCLEOTIDE SEQUENCE</scope>
    <source>
        <strain evidence="3">CBS 122367</strain>
    </source>
</reference>
<keyword evidence="4" id="KW-1185">Reference proteome</keyword>
<keyword evidence="2" id="KW-0732">Signal</keyword>
<feature type="chain" id="PRO_5026132623" evidence="2">
    <location>
        <begin position="21"/>
        <end position="238"/>
    </location>
</feature>
<feature type="signal peptide" evidence="2">
    <location>
        <begin position="1"/>
        <end position="20"/>
    </location>
</feature>
<feature type="region of interest" description="Disordered" evidence="1">
    <location>
        <begin position="217"/>
        <end position="238"/>
    </location>
</feature>
<gene>
    <name evidence="3" type="ORF">K458DRAFT_301514</name>
</gene>
<feature type="region of interest" description="Disordered" evidence="1">
    <location>
        <begin position="49"/>
        <end position="78"/>
    </location>
</feature>
<dbReference type="OrthoDB" id="3801011at2759"/>
<organism evidence="3 4">
    <name type="scientific">Lentithecium fluviatile CBS 122367</name>
    <dbReference type="NCBI Taxonomy" id="1168545"/>
    <lineage>
        <taxon>Eukaryota</taxon>
        <taxon>Fungi</taxon>
        <taxon>Dikarya</taxon>
        <taxon>Ascomycota</taxon>
        <taxon>Pezizomycotina</taxon>
        <taxon>Dothideomycetes</taxon>
        <taxon>Pleosporomycetidae</taxon>
        <taxon>Pleosporales</taxon>
        <taxon>Massarineae</taxon>
        <taxon>Lentitheciaceae</taxon>
        <taxon>Lentithecium</taxon>
    </lineage>
</organism>
<evidence type="ECO:0000313" key="3">
    <source>
        <dbReference type="EMBL" id="KAF2684990.1"/>
    </source>
</evidence>
<protein>
    <submittedName>
        <fullName evidence="3">Uncharacterized protein</fullName>
    </submittedName>
</protein>